<reference evidence="5 6" key="1">
    <citation type="journal article" date="2008" name="Int. J. Syst. Evol. Microbiol.">
        <title>Neptunomonas japonica sp. nov., an Osedax japonicus symbiont-like bacterium isolated from sediment adjacent to sperm whale carcasses off Kagoshima, Japan.</title>
        <authorList>
            <person name="Miyazaki M."/>
            <person name="Nogi Y."/>
            <person name="Fujiwara Y."/>
            <person name="Kawato M."/>
            <person name="Kubokawa K."/>
            <person name="Horikoshi K."/>
        </authorList>
    </citation>
    <scope>NUCLEOTIDE SEQUENCE [LARGE SCALE GENOMIC DNA]</scope>
    <source>
        <strain evidence="5 6">JAMM 1380</strain>
    </source>
</reference>
<gene>
    <name evidence="5" type="ORF">NEJAP_2099</name>
</gene>
<dbReference type="InterPro" id="IPR016131">
    <property type="entry name" value="Haemerythrin_Fe_BS"/>
</dbReference>
<keyword evidence="2" id="KW-0479">Metal-binding</keyword>
<dbReference type="RefSeq" id="WP_201347263.1">
    <property type="nucleotide sequence ID" value="NZ_AP014546.1"/>
</dbReference>
<proteinExistence type="inferred from homology"/>
<dbReference type="InterPro" id="IPR035938">
    <property type="entry name" value="Hemerythrin-like_sf"/>
</dbReference>
<sequence>MSYLTKHGIPHVALDFINDDHEEAARLVSEINQTIAKIQIDSNHKNLILPLLETLLAHKSAHFEKEESSMKEAQFPAISHHKQEHGRLLNELKALIDHWNHYQDIHSLKTYMNEIFPLWLKKHTITMDHATAIFITSR</sequence>
<evidence type="ECO:0000256" key="1">
    <source>
        <dbReference type="ARBA" id="ARBA00010587"/>
    </source>
</evidence>
<dbReference type="EMBL" id="AP014546">
    <property type="protein sequence ID" value="BBB30047.1"/>
    <property type="molecule type" value="Genomic_DNA"/>
</dbReference>
<dbReference type="KEGG" id="njp:NEJAP_2099"/>
<name>A0A7R6SWT9_9GAMM</name>
<keyword evidence="3" id="KW-0408">Iron</keyword>
<accession>A0A7R6SWT9</accession>
<feature type="domain" description="Hemerythrin-like" evidence="4">
    <location>
        <begin position="13"/>
        <end position="123"/>
    </location>
</feature>
<dbReference type="Proteomes" id="UP000595332">
    <property type="component" value="Chromosome"/>
</dbReference>
<evidence type="ECO:0000259" key="4">
    <source>
        <dbReference type="Pfam" id="PF01814"/>
    </source>
</evidence>
<dbReference type="Gene3D" id="1.20.120.50">
    <property type="entry name" value="Hemerythrin-like"/>
    <property type="match status" value="1"/>
</dbReference>
<dbReference type="GO" id="GO:0046872">
    <property type="term" value="F:metal ion binding"/>
    <property type="evidence" value="ECO:0007669"/>
    <property type="project" value="UniProtKB-KW"/>
</dbReference>
<comment type="similarity">
    <text evidence="1">Belongs to the hemerythrin family.</text>
</comment>
<dbReference type="InterPro" id="IPR012827">
    <property type="entry name" value="Hemerythrin_metal-bd"/>
</dbReference>
<evidence type="ECO:0000313" key="6">
    <source>
        <dbReference type="Proteomes" id="UP000595332"/>
    </source>
</evidence>
<dbReference type="CDD" id="cd12107">
    <property type="entry name" value="Hemerythrin"/>
    <property type="match status" value="1"/>
</dbReference>
<evidence type="ECO:0000256" key="2">
    <source>
        <dbReference type="ARBA" id="ARBA00022723"/>
    </source>
</evidence>
<protein>
    <recommendedName>
        <fullName evidence="4">Hemerythrin-like domain-containing protein</fullName>
    </recommendedName>
</protein>
<evidence type="ECO:0000256" key="3">
    <source>
        <dbReference type="ARBA" id="ARBA00023004"/>
    </source>
</evidence>
<dbReference type="SUPFAM" id="SSF47188">
    <property type="entry name" value="Hemerythrin-like"/>
    <property type="match status" value="1"/>
</dbReference>
<dbReference type="Pfam" id="PF01814">
    <property type="entry name" value="Hemerythrin"/>
    <property type="match status" value="1"/>
</dbReference>
<organism evidence="5 6">
    <name type="scientific">Neptunomonas japonica JAMM 1380</name>
    <dbReference type="NCBI Taxonomy" id="1441457"/>
    <lineage>
        <taxon>Bacteria</taxon>
        <taxon>Pseudomonadati</taxon>
        <taxon>Pseudomonadota</taxon>
        <taxon>Gammaproteobacteria</taxon>
        <taxon>Oceanospirillales</taxon>
        <taxon>Oceanospirillaceae</taxon>
        <taxon>Neptunomonas</taxon>
    </lineage>
</organism>
<evidence type="ECO:0000313" key="5">
    <source>
        <dbReference type="EMBL" id="BBB30047.1"/>
    </source>
</evidence>
<keyword evidence="6" id="KW-1185">Reference proteome</keyword>
<dbReference type="InterPro" id="IPR012312">
    <property type="entry name" value="Hemerythrin-like"/>
</dbReference>
<dbReference type="AlphaFoldDB" id="A0A7R6SWT9"/>
<dbReference type="PROSITE" id="PS00550">
    <property type="entry name" value="HEMERYTHRINS"/>
    <property type="match status" value="1"/>
</dbReference>